<keyword evidence="2" id="KW-0808">Transferase</keyword>
<feature type="domain" description="OTU" evidence="8">
    <location>
        <begin position="49"/>
        <end position="177"/>
    </location>
</feature>
<dbReference type="InterPro" id="IPR041588">
    <property type="entry name" value="Integrase_H2C2"/>
</dbReference>
<dbReference type="Gene3D" id="3.10.10.10">
    <property type="entry name" value="HIV Type 1 Reverse Transcriptase, subunit A, domain 1"/>
    <property type="match status" value="1"/>
</dbReference>
<keyword evidence="10" id="KW-1185">Reference proteome</keyword>
<evidence type="ECO:0000256" key="1">
    <source>
        <dbReference type="ARBA" id="ARBA00012493"/>
    </source>
</evidence>
<dbReference type="InterPro" id="IPR003323">
    <property type="entry name" value="OTU_dom"/>
</dbReference>
<dbReference type="CDD" id="cd00303">
    <property type="entry name" value="retropepsin_like"/>
    <property type="match status" value="1"/>
</dbReference>
<evidence type="ECO:0000256" key="5">
    <source>
        <dbReference type="ARBA" id="ARBA00022759"/>
    </source>
</evidence>
<name>A0A6P8YM95_THRPL</name>
<dbReference type="GeneID" id="117641709"/>
<dbReference type="PROSITE" id="PS50878">
    <property type="entry name" value="RT_POL"/>
    <property type="match status" value="1"/>
</dbReference>
<dbReference type="CDD" id="cd01647">
    <property type="entry name" value="RT_LTR"/>
    <property type="match status" value="1"/>
</dbReference>
<dbReference type="Gene3D" id="3.90.70.80">
    <property type="match status" value="1"/>
</dbReference>
<dbReference type="GO" id="GO:0004519">
    <property type="term" value="F:endonuclease activity"/>
    <property type="evidence" value="ECO:0007669"/>
    <property type="project" value="UniProtKB-KW"/>
</dbReference>
<dbReference type="InParanoid" id="A0A6P8YM95"/>
<keyword evidence="3" id="KW-0548">Nucleotidyltransferase</keyword>
<keyword evidence="5" id="KW-0255">Endonuclease</keyword>
<dbReference type="GO" id="GO:0016787">
    <property type="term" value="F:hydrolase activity"/>
    <property type="evidence" value="ECO:0007669"/>
    <property type="project" value="UniProtKB-KW"/>
</dbReference>
<evidence type="ECO:0000259" key="8">
    <source>
        <dbReference type="PROSITE" id="PS50802"/>
    </source>
</evidence>
<evidence type="ECO:0000313" key="11">
    <source>
        <dbReference type="RefSeq" id="XP_034235142.1"/>
    </source>
</evidence>
<evidence type="ECO:0000256" key="7">
    <source>
        <dbReference type="SAM" id="MobiDB-lite"/>
    </source>
</evidence>
<evidence type="ECO:0000256" key="2">
    <source>
        <dbReference type="ARBA" id="ARBA00022679"/>
    </source>
</evidence>
<dbReference type="InterPro" id="IPR012816">
    <property type="entry name" value="NADAR"/>
</dbReference>
<dbReference type="InterPro" id="IPR041577">
    <property type="entry name" value="RT_RNaseH_2"/>
</dbReference>
<dbReference type="Pfam" id="PF02338">
    <property type="entry name" value="OTU"/>
    <property type="match status" value="1"/>
</dbReference>
<dbReference type="PANTHER" id="PTHR37984:SF5">
    <property type="entry name" value="PROTEIN NYNRIN-LIKE"/>
    <property type="match status" value="1"/>
</dbReference>
<dbReference type="EC" id="2.7.7.49" evidence="1"/>
<dbReference type="RefSeq" id="XP_034235142.1">
    <property type="nucleotide sequence ID" value="XM_034379251.1"/>
</dbReference>
<organism evidence="11">
    <name type="scientific">Thrips palmi</name>
    <name type="common">Melon thrips</name>
    <dbReference type="NCBI Taxonomy" id="161013"/>
    <lineage>
        <taxon>Eukaryota</taxon>
        <taxon>Metazoa</taxon>
        <taxon>Ecdysozoa</taxon>
        <taxon>Arthropoda</taxon>
        <taxon>Hexapoda</taxon>
        <taxon>Insecta</taxon>
        <taxon>Pterygota</taxon>
        <taxon>Neoptera</taxon>
        <taxon>Paraneoptera</taxon>
        <taxon>Thysanoptera</taxon>
        <taxon>Terebrantia</taxon>
        <taxon>Thripoidea</taxon>
        <taxon>Thripidae</taxon>
        <taxon>Thrips</taxon>
    </lineage>
</organism>
<dbReference type="CDD" id="cd22744">
    <property type="entry name" value="OTU"/>
    <property type="match status" value="1"/>
</dbReference>
<reference evidence="11" key="1">
    <citation type="submission" date="2025-08" db="UniProtKB">
        <authorList>
            <consortium name="RefSeq"/>
        </authorList>
    </citation>
    <scope>IDENTIFICATION</scope>
    <source>
        <tissue evidence="11">Total insect</tissue>
    </source>
</reference>
<dbReference type="SUPFAM" id="SSF143990">
    <property type="entry name" value="YbiA-like"/>
    <property type="match status" value="2"/>
</dbReference>
<evidence type="ECO:0000256" key="4">
    <source>
        <dbReference type="ARBA" id="ARBA00022722"/>
    </source>
</evidence>
<dbReference type="GO" id="GO:0003964">
    <property type="term" value="F:RNA-directed DNA polymerase activity"/>
    <property type="evidence" value="ECO:0007669"/>
    <property type="project" value="UniProtKB-KW"/>
</dbReference>
<dbReference type="Pfam" id="PF08719">
    <property type="entry name" value="NADAR"/>
    <property type="match status" value="1"/>
</dbReference>
<evidence type="ECO:0000256" key="6">
    <source>
        <dbReference type="ARBA" id="ARBA00023268"/>
    </source>
</evidence>
<keyword evidence="4" id="KW-0540">Nuclease</keyword>
<dbReference type="PANTHER" id="PTHR37984">
    <property type="entry name" value="PROTEIN CBG26694"/>
    <property type="match status" value="1"/>
</dbReference>
<accession>A0A6P8YM95</accession>
<dbReference type="InterPro" id="IPR037238">
    <property type="entry name" value="YbiA-like_sf"/>
</dbReference>
<dbReference type="Proteomes" id="UP000515158">
    <property type="component" value="Unplaced"/>
</dbReference>
<dbReference type="KEGG" id="tpal:117641709"/>
<evidence type="ECO:0000256" key="3">
    <source>
        <dbReference type="ARBA" id="ARBA00022695"/>
    </source>
</evidence>
<dbReference type="Pfam" id="PF17919">
    <property type="entry name" value="RT_RNaseH_2"/>
    <property type="match status" value="1"/>
</dbReference>
<dbReference type="Pfam" id="PF00078">
    <property type="entry name" value="RVT_1"/>
    <property type="match status" value="1"/>
</dbReference>
<evidence type="ECO:0000259" key="9">
    <source>
        <dbReference type="PROSITE" id="PS50878"/>
    </source>
</evidence>
<dbReference type="PROSITE" id="PS50802">
    <property type="entry name" value="OTU"/>
    <property type="match status" value="1"/>
</dbReference>
<dbReference type="CDD" id="cd15457">
    <property type="entry name" value="NADAR"/>
    <property type="match status" value="1"/>
</dbReference>
<proteinExistence type="predicted"/>
<dbReference type="CDD" id="cd09274">
    <property type="entry name" value="RNase_HI_RT_Ty3"/>
    <property type="match status" value="1"/>
</dbReference>
<feature type="region of interest" description="Disordered" evidence="7">
    <location>
        <begin position="1325"/>
        <end position="1348"/>
    </location>
</feature>
<dbReference type="Gene3D" id="3.30.70.270">
    <property type="match status" value="2"/>
</dbReference>
<dbReference type="InterPro" id="IPR050951">
    <property type="entry name" value="Retrovirus_Pol_polyprotein"/>
</dbReference>
<dbReference type="SUPFAM" id="SSF50630">
    <property type="entry name" value="Acid proteases"/>
    <property type="match status" value="1"/>
</dbReference>
<gene>
    <name evidence="11" type="primary">LOC117641709</name>
</gene>
<dbReference type="SUPFAM" id="SSF56672">
    <property type="entry name" value="DNA/RNA polymerases"/>
    <property type="match status" value="1"/>
</dbReference>
<dbReference type="Pfam" id="PF17921">
    <property type="entry name" value="Integrase_H2C2"/>
    <property type="match status" value="1"/>
</dbReference>
<feature type="domain" description="Reverse transcriptase" evidence="9">
    <location>
        <begin position="645"/>
        <end position="826"/>
    </location>
</feature>
<feature type="region of interest" description="Disordered" evidence="7">
    <location>
        <begin position="1"/>
        <end position="35"/>
    </location>
</feature>
<dbReference type="SUPFAM" id="SSF54001">
    <property type="entry name" value="Cysteine proteinases"/>
    <property type="match status" value="1"/>
</dbReference>
<keyword evidence="5" id="KW-0378">Hydrolase</keyword>
<dbReference type="OrthoDB" id="41323at2759"/>
<protein>
    <recommendedName>
        <fullName evidence="1">RNA-directed DNA polymerase</fullName>
        <ecNumber evidence="1">2.7.7.49</ecNumber>
    </recommendedName>
</protein>
<keyword evidence="6" id="KW-0511">Multifunctional enzyme</keyword>
<dbReference type="InterPro" id="IPR038765">
    <property type="entry name" value="Papain-like_cys_pep_sf"/>
</dbReference>
<evidence type="ECO:0000313" key="10">
    <source>
        <dbReference type="Proteomes" id="UP000515158"/>
    </source>
</evidence>
<sequence>MRNSKVQSKPKVLPSFHSVVPQSVPEQSKSSVTSDPCMKNSTVKKYENFDLHSMPKDGDCFYSAVSFALFRSLNGSFALRQIVQNYIFQYWKFFSKFTTLSKFQFLSQHVKPGVFATSIQVQAASSCLGIPIFVHTPSGILTFNPFKLAPYSGGPSEIHLKFTPPYDSGHFDCLLPSNVSTSSWHLNVVQDNPVELSTKSGNQWFEVGRKGKKIPIADPVVKCDVTVPPPSPVLAPVPAPVPIPVAAPVHLNPLAAPFVPEKVASCSKKVELVNLMYIDYKLFPVTVYVDGLKLRGHLDTAASRSIIHSKFCTDRSALKPTDMLIQVANNNIMQCDGVYNPSLRFGSDFTLNHPLLVAEISVDLILGDDFLSKVKANLSYGSHEAVFHFRGKSVTVVRLAVLPKHFAPPLLSPPPPCHFDECTRLSLINVPEAHTSNIQVFSSPKVVTLAPQTFTTVPVYVNFPSKVLPAVLTPKTILGVDYLYTVECFLSDTMSVPVFNGSDDPIELPPSTKLGSICFEDRNLSSNDISRFDLNSLIHNLSNGCLDLTPEQVQCVEQCSVAKEDDRPALPSVSGCNLSKDEKLQVRSVLEKYRDVFGYKLKPGSFVPNIFANLELKESGNYFKKNWPWSLEQQKLAEIQVQKLLNEGVITESFTNNFLPVFIILKRGSTVENPVGRLLLDARALNRKLHEYKFKQTTIDECLQYCADKKYLSVGDVVSYFHTIRLTPESTDLLGFQVGQRRYKFLRLPFGLKTSPQIAQATMASVLQGLDVKHYVDDIVMGGKTFDEALSVFESVLKRFRSNNLLMRPDKTELFQKSISLLGMKVAGGSSVSPDPSRFRPLLSLDNPKTPKQVKSSICFLSYFRRFIPNFALKTKHMNEIACEKVPFSWSEADRQMIQDMYNHLLKHATLSLFNPALKTKLHVDGSKVGIGGFLSQAKNKYFLPVGFFSKDLKVSQRTWSAYHIECLALYECVRYFEKELLLLEKFTVVTDASSLKYLLQMQAPKAPFDKFIAYLSKFSFDYELVPSERNKIPDALSRLPQPPAGCDVVLPPNLTTYFTPVQNNKSSGASVFRTASCSFNDYLPSVSLPNNHLLQVQTRAMKKLTDSAANPPPDTSSVTNRFVSSVVPPALPPSPSPHPTYDCGRVSPSHIFSDPTLCFPSRNPHAILDYPNTNHYLFDPKLEPISSDTGQFEFLSNDFPCVVSYDSKNYASISDALNDLNIQFGVGWKEEYLDVLDKLLISKFSYNSALKTLLLSTGMRPIFLPAQNSYEFPIYFSLQLMQIRQLLRKGKVQVTNPNSKNSKVVSNKAQPNVSAVPNVTVQEPSVSLSSASNQDEIPPQGSSVPSDSISEEVFNELWDPNEPTISDFVGCYTFLNNSFPCVITVHDNTYMSVDHAFESLKATNEEDHNYVASAPTASIAKLRGSEIVSRPDFDDEKLSIMQNLVYLKFLQNHDLAILLLDTGLKFLAFNNNDHDTTFGYCLCGQCPDGLNLFGAFLMQIRAKLRSGLKSSSVNPLDLDLQLFNSLPIHKTFIKYQCEDPVLSKLYNRVLQQQLMADDKLNHVPKFKISRGLLVTNTKVERTVVPSKLVPFVLNEFHDLCMHSGIRIMLNSISKFYFWTNMYKDIETYVKSCLTCGEFKASNQNLVYSILA</sequence>
<dbReference type="InterPro" id="IPR000477">
    <property type="entry name" value="RT_dom"/>
</dbReference>
<dbReference type="InterPro" id="IPR043128">
    <property type="entry name" value="Rev_trsase/Diguanyl_cyclase"/>
</dbReference>
<dbReference type="Gene3D" id="2.40.70.10">
    <property type="entry name" value="Acid Proteases"/>
    <property type="match status" value="1"/>
</dbReference>
<dbReference type="InterPro" id="IPR021109">
    <property type="entry name" value="Peptidase_aspartic_dom_sf"/>
</dbReference>
<dbReference type="Gene3D" id="1.10.340.70">
    <property type="match status" value="1"/>
</dbReference>
<dbReference type="InterPro" id="IPR043502">
    <property type="entry name" value="DNA/RNA_pol_sf"/>
</dbReference>
<feature type="compositionally biased region" description="Polar residues" evidence="7">
    <location>
        <begin position="20"/>
        <end position="35"/>
    </location>
</feature>
<dbReference type="Gene3D" id="1.10.357.40">
    <property type="entry name" value="YbiA-like"/>
    <property type="match status" value="1"/>
</dbReference>